<dbReference type="GO" id="GO:0022857">
    <property type="term" value="F:transmembrane transporter activity"/>
    <property type="evidence" value="ECO:0007669"/>
    <property type="project" value="InterPro"/>
</dbReference>
<feature type="transmembrane region" description="Helical" evidence="7">
    <location>
        <begin position="44"/>
        <end position="62"/>
    </location>
</feature>
<evidence type="ECO:0000256" key="6">
    <source>
        <dbReference type="ARBA" id="ARBA00023136"/>
    </source>
</evidence>
<dbReference type="KEGG" id="paur:FGL86_00315"/>
<evidence type="ECO:0000256" key="7">
    <source>
        <dbReference type="SAM" id="Phobius"/>
    </source>
</evidence>
<feature type="transmembrane region" description="Helical" evidence="7">
    <location>
        <begin position="12"/>
        <end position="32"/>
    </location>
</feature>
<proteinExistence type="inferred from homology"/>
<dbReference type="Pfam" id="PF02653">
    <property type="entry name" value="BPD_transp_2"/>
    <property type="match status" value="1"/>
</dbReference>
<feature type="transmembrane region" description="Helical" evidence="7">
    <location>
        <begin position="158"/>
        <end position="179"/>
    </location>
</feature>
<evidence type="ECO:0000256" key="3">
    <source>
        <dbReference type="ARBA" id="ARBA00022475"/>
    </source>
</evidence>
<evidence type="ECO:0000256" key="4">
    <source>
        <dbReference type="ARBA" id="ARBA00022692"/>
    </source>
</evidence>
<evidence type="ECO:0000256" key="5">
    <source>
        <dbReference type="ARBA" id="ARBA00022989"/>
    </source>
</evidence>
<sequence length="319" mass="33436">MIDMKRFISGGAFIQPIWVFVIAVTIFFSFTSDYFLSVGNLTNILVQTSTIGLLALGMTYVMINGNIDLSVGATLGLAASLSVGLQDYGLTVAVLAAIATGVVLGALNGLLVWKTGVNAFIVTLGAMIGVRGLIFVYTEEQSFYASNFAFSDFGASTIGPIPVLAIIFLLCTLVMHLVLKKTGHGRNTFAVGGNPEAALDAGIRIGRNMMINFMIVGFFAALAGVLLATQMGASTPNLGRDYELWTITAVVLGGTKLTGGHGSITGTLGGVLAIGILRNGMNMMQVPAFYVLVILGVILITVLIIDQKINLKSSKGVQA</sequence>
<feature type="transmembrane region" description="Helical" evidence="7">
    <location>
        <begin position="120"/>
        <end position="138"/>
    </location>
</feature>
<comment type="subcellular location">
    <subcellularLocation>
        <location evidence="1">Cell inner membrane</location>
        <topology evidence="1">Multi-pass membrane protein</topology>
    </subcellularLocation>
</comment>
<keyword evidence="4 7" id="KW-0812">Transmembrane</keyword>
<feature type="transmembrane region" description="Helical" evidence="7">
    <location>
        <begin position="287"/>
        <end position="305"/>
    </location>
</feature>
<keyword evidence="5 7" id="KW-1133">Transmembrane helix</keyword>
<dbReference type="EMBL" id="CP042382">
    <property type="protein sequence ID" value="QEA37665.1"/>
    <property type="molecule type" value="Genomic_DNA"/>
</dbReference>
<evidence type="ECO:0000313" key="9">
    <source>
        <dbReference type="Proteomes" id="UP000321272"/>
    </source>
</evidence>
<dbReference type="RefSeq" id="WP_147182733.1">
    <property type="nucleotide sequence ID" value="NZ_CP042382.1"/>
</dbReference>
<feature type="transmembrane region" description="Helical" evidence="7">
    <location>
        <begin position="213"/>
        <end position="233"/>
    </location>
</feature>
<protein>
    <submittedName>
        <fullName evidence="8">ABC transporter permease</fullName>
    </submittedName>
</protein>
<feature type="transmembrane region" description="Helical" evidence="7">
    <location>
        <begin position="69"/>
        <end position="86"/>
    </location>
</feature>
<keyword evidence="9" id="KW-1185">Reference proteome</keyword>
<dbReference type="Proteomes" id="UP000321272">
    <property type="component" value="Chromosome"/>
</dbReference>
<evidence type="ECO:0000313" key="8">
    <source>
        <dbReference type="EMBL" id="QEA37665.1"/>
    </source>
</evidence>
<accession>A0A5B8SQK1</accession>
<dbReference type="OrthoDB" id="5422926at2"/>
<dbReference type="PANTHER" id="PTHR32196">
    <property type="entry name" value="ABC TRANSPORTER PERMEASE PROTEIN YPHD-RELATED-RELATED"/>
    <property type="match status" value="1"/>
</dbReference>
<feature type="transmembrane region" description="Helical" evidence="7">
    <location>
        <begin position="92"/>
        <end position="113"/>
    </location>
</feature>
<dbReference type="GO" id="GO:0005886">
    <property type="term" value="C:plasma membrane"/>
    <property type="evidence" value="ECO:0007669"/>
    <property type="project" value="UniProtKB-SubCell"/>
</dbReference>
<dbReference type="CDD" id="cd06579">
    <property type="entry name" value="TM_PBP1_transp_AraH_like"/>
    <property type="match status" value="1"/>
</dbReference>
<reference evidence="8 9" key="1">
    <citation type="submission" date="2019-06" db="EMBL/GenBank/DDBJ databases">
        <title>Genome analyses of bacteria isolated from kimchi.</title>
        <authorList>
            <person name="Lee S."/>
            <person name="Ahn S."/>
            <person name="Roh S."/>
        </authorList>
    </citation>
    <scope>NUCLEOTIDE SEQUENCE [LARGE SCALE GENOMIC DNA]</scope>
    <source>
        <strain evidence="8 9">CBA4606</strain>
    </source>
</reference>
<comment type="similarity">
    <text evidence="2">Belongs to the binding-protein-dependent transport system permease family. AraH/RbsC subfamily.</text>
</comment>
<evidence type="ECO:0000256" key="2">
    <source>
        <dbReference type="ARBA" id="ARBA00007942"/>
    </source>
</evidence>
<name>A0A5B8SQK1_9GAMM</name>
<evidence type="ECO:0000256" key="1">
    <source>
        <dbReference type="ARBA" id="ARBA00004429"/>
    </source>
</evidence>
<gene>
    <name evidence="8" type="ORF">FGL86_00315</name>
</gene>
<dbReference type="InterPro" id="IPR001851">
    <property type="entry name" value="ABC_transp_permease"/>
</dbReference>
<keyword evidence="3" id="KW-1003">Cell membrane</keyword>
<organism evidence="8 9">
    <name type="scientific">Pistricoccus aurantiacus</name>
    <dbReference type="NCBI Taxonomy" id="1883414"/>
    <lineage>
        <taxon>Bacteria</taxon>
        <taxon>Pseudomonadati</taxon>
        <taxon>Pseudomonadota</taxon>
        <taxon>Gammaproteobacteria</taxon>
        <taxon>Oceanospirillales</taxon>
        <taxon>Halomonadaceae</taxon>
        <taxon>Pistricoccus</taxon>
    </lineage>
</organism>
<keyword evidence="6 7" id="KW-0472">Membrane</keyword>
<dbReference type="AlphaFoldDB" id="A0A5B8SQK1"/>